<dbReference type="Proteomes" id="UP001174936">
    <property type="component" value="Unassembled WGS sequence"/>
</dbReference>
<evidence type="ECO:0000313" key="10">
    <source>
        <dbReference type="Proteomes" id="UP001174936"/>
    </source>
</evidence>
<comment type="subcellular location">
    <subcellularLocation>
        <location evidence="1">Membrane</location>
        <topology evidence="1">Single-pass membrane protein</topology>
    </subcellularLocation>
</comment>
<dbReference type="Pfam" id="PF11807">
    <property type="entry name" value="UstYa"/>
    <property type="match status" value="1"/>
</dbReference>
<evidence type="ECO:0000256" key="2">
    <source>
        <dbReference type="ARBA" id="ARBA00022692"/>
    </source>
</evidence>
<evidence type="ECO:0000256" key="1">
    <source>
        <dbReference type="ARBA" id="ARBA00004167"/>
    </source>
</evidence>
<dbReference type="PANTHER" id="PTHR33365:SF13">
    <property type="entry name" value="TAT PATHWAY SIGNAL SEQUENCE"/>
    <property type="match status" value="1"/>
</dbReference>
<comment type="similarity">
    <text evidence="7">Belongs to the ustYa family.</text>
</comment>
<dbReference type="EMBL" id="JAULSV010000002">
    <property type="protein sequence ID" value="KAK0651165.1"/>
    <property type="molecule type" value="Genomic_DNA"/>
</dbReference>
<evidence type="ECO:0000256" key="3">
    <source>
        <dbReference type="ARBA" id="ARBA00022989"/>
    </source>
</evidence>
<evidence type="ECO:0000256" key="8">
    <source>
        <dbReference type="SAM" id="MobiDB-lite"/>
    </source>
</evidence>
<name>A0AA39YHL6_9PEZI</name>
<dbReference type="GO" id="GO:0043386">
    <property type="term" value="P:mycotoxin biosynthetic process"/>
    <property type="evidence" value="ECO:0007669"/>
    <property type="project" value="InterPro"/>
</dbReference>
<organism evidence="9 10">
    <name type="scientific">Cercophora newfieldiana</name>
    <dbReference type="NCBI Taxonomy" id="92897"/>
    <lineage>
        <taxon>Eukaryota</taxon>
        <taxon>Fungi</taxon>
        <taxon>Dikarya</taxon>
        <taxon>Ascomycota</taxon>
        <taxon>Pezizomycotina</taxon>
        <taxon>Sordariomycetes</taxon>
        <taxon>Sordariomycetidae</taxon>
        <taxon>Sordariales</taxon>
        <taxon>Lasiosphaeriaceae</taxon>
        <taxon>Cercophora</taxon>
    </lineage>
</organism>
<evidence type="ECO:0000256" key="7">
    <source>
        <dbReference type="ARBA" id="ARBA00035112"/>
    </source>
</evidence>
<keyword evidence="3" id="KW-1133">Transmembrane helix</keyword>
<evidence type="ECO:0000313" key="9">
    <source>
        <dbReference type="EMBL" id="KAK0651165.1"/>
    </source>
</evidence>
<evidence type="ECO:0000256" key="6">
    <source>
        <dbReference type="ARBA" id="ARBA00023180"/>
    </source>
</evidence>
<keyword evidence="5" id="KW-0472">Membrane</keyword>
<dbReference type="GO" id="GO:0016020">
    <property type="term" value="C:membrane"/>
    <property type="evidence" value="ECO:0007669"/>
    <property type="project" value="UniProtKB-SubCell"/>
</dbReference>
<dbReference type="InterPro" id="IPR021765">
    <property type="entry name" value="UstYa-like"/>
</dbReference>
<feature type="region of interest" description="Disordered" evidence="8">
    <location>
        <begin position="1"/>
        <end position="39"/>
    </location>
</feature>
<keyword evidence="6" id="KW-0325">Glycoprotein</keyword>
<protein>
    <submittedName>
        <fullName evidence="9">Uncharacterized protein</fullName>
    </submittedName>
</protein>
<sequence length="293" mass="33919">MYSELKDDSASSPSLLSEREREDSDGDSDNTYSPRPPRPRQWTTGRWIAVLISSLLLTNTTSILIASHRVLSRNSTTQHQATVFEPPTGIPLFLHNISLTLKPELIYAPFYDHTDSIYRKHNSPETELAWRELTQLDAGYILVPKEQAQQADIDPARHAYWDDPDKGLVGHPVRLEATHQLHCLNVLRRYSYFHYNYTLEYDREPLKVVPISNRALHVDHCVEFLRRRLMCTSDMGLLPYIWLGNDGDVVADFSRMHTCRNYESVRSFVKKHAEEADGRVKPKDGDYILYDYI</sequence>
<proteinExistence type="inferred from homology"/>
<keyword evidence="10" id="KW-1185">Reference proteome</keyword>
<evidence type="ECO:0000256" key="4">
    <source>
        <dbReference type="ARBA" id="ARBA00023026"/>
    </source>
</evidence>
<keyword evidence="2" id="KW-0812">Transmembrane</keyword>
<gene>
    <name evidence="9" type="ORF">B0T16DRAFT_386648</name>
</gene>
<comment type="caution">
    <text evidence="9">The sequence shown here is derived from an EMBL/GenBank/DDBJ whole genome shotgun (WGS) entry which is preliminary data.</text>
</comment>
<evidence type="ECO:0000256" key="5">
    <source>
        <dbReference type="ARBA" id="ARBA00023136"/>
    </source>
</evidence>
<keyword evidence="4" id="KW-0843">Virulence</keyword>
<accession>A0AA39YHL6</accession>
<dbReference type="AlphaFoldDB" id="A0AA39YHL6"/>
<dbReference type="PANTHER" id="PTHR33365">
    <property type="entry name" value="YALI0B05434P"/>
    <property type="match status" value="1"/>
</dbReference>
<reference evidence="9" key="1">
    <citation type="submission" date="2023-06" db="EMBL/GenBank/DDBJ databases">
        <title>Genome-scale phylogeny and comparative genomics of the fungal order Sordariales.</title>
        <authorList>
            <consortium name="Lawrence Berkeley National Laboratory"/>
            <person name="Hensen N."/>
            <person name="Bonometti L."/>
            <person name="Westerberg I."/>
            <person name="Brannstrom I.O."/>
            <person name="Guillou S."/>
            <person name="Cros-Aarteil S."/>
            <person name="Calhoun S."/>
            <person name="Haridas S."/>
            <person name="Kuo A."/>
            <person name="Mondo S."/>
            <person name="Pangilinan J."/>
            <person name="Riley R."/>
            <person name="Labutti K."/>
            <person name="Andreopoulos B."/>
            <person name="Lipzen A."/>
            <person name="Chen C."/>
            <person name="Yanf M."/>
            <person name="Daum C."/>
            <person name="Ng V."/>
            <person name="Clum A."/>
            <person name="Steindorff A."/>
            <person name="Ohm R."/>
            <person name="Martin F."/>
            <person name="Silar P."/>
            <person name="Natvig D."/>
            <person name="Lalanne C."/>
            <person name="Gautier V."/>
            <person name="Ament-Velasquez S.L."/>
            <person name="Kruys A."/>
            <person name="Hutchinson M.I."/>
            <person name="Powell A.J."/>
            <person name="Barry K."/>
            <person name="Miller A.N."/>
            <person name="Grigoriev I.V."/>
            <person name="Debuchy R."/>
            <person name="Gladieux P."/>
            <person name="Thoren M.H."/>
            <person name="Johannesson H."/>
        </authorList>
    </citation>
    <scope>NUCLEOTIDE SEQUENCE</scope>
    <source>
        <strain evidence="9">SMH2532-1</strain>
    </source>
</reference>